<dbReference type="PANTHER" id="PTHR45138:SF9">
    <property type="entry name" value="DIGUANYLATE CYCLASE DGCM-RELATED"/>
    <property type="match status" value="1"/>
</dbReference>
<dbReference type="CDD" id="cd14014">
    <property type="entry name" value="STKc_PknB_like"/>
    <property type="match status" value="1"/>
</dbReference>
<feature type="domain" description="Protein kinase" evidence="3">
    <location>
        <begin position="1"/>
        <end position="251"/>
    </location>
</feature>
<dbReference type="GO" id="GO:1902201">
    <property type="term" value="P:negative regulation of bacterial-type flagellum-dependent cell motility"/>
    <property type="evidence" value="ECO:0007669"/>
    <property type="project" value="TreeGrafter"/>
</dbReference>
<organism evidence="5 6">
    <name type="scientific">Asanoa ishikariensis</name>
    <dbReference type="NCBI Taxonomy" id="137265"/>
    <lineage>
        <taxon>Bacteria</taxon>
        <taxon>Bacillati</taxon>
        <taxon>Actinomycetota</taxon>
        <taxon>Actinomycetes</taxon>
        <taxon>Micromonosporales</taxon>
        <taxon>Micromonosporaceae</taxon>
        <taxon>Asanoa</taxon>
    </lineage>
</organism>
<name>A0A1H3USN2_9ACTN</name>
<keyword evidence="2" id="KW-0472">Membrane</keyword>
<dbReference type="InterPro" id="IPR008266">
    <property type="entry name" value="Tyr_kinase_AS"/>
</dbReference>
<keyword evidence="6" id="KW-1185">Reference proteome</keyword>
<evidence type="ECO:0000313" key="6">
    <source>
        <dbReference type="Proteomes" id="UP000199632"/>
    </source>
</evidence>
<proteinExistence type="predicted"/>
<dbReference type="STRING" id="137265.SAMN05421684_7999"/>
<dbReference type="InterPro" id="IPR003018">
    <property type="entry name" value="GAF"/>
</dbReference>
<dbReference type="SMART" id="SM00267">
    <property type="entry name" value="GGDEF"/>
    <property type="match status" value="1"/>
</dbReference>
<dbReference type="InterPro" id="IPR027417">
    <property type="entry name" value="P-loop_NTPase"/>
</dbReference>
<dbReference type="PROSITE" id="PS00109">
    <property type="entry name" value="PROTEIN_KINASE_TYR"/>
    <property type="match status" value="1"/>
</dbReference>
<dbReference type="NCBIfam" id="TIGR00254">
    <property type="entry name" value="GGDEF"/>
    <property type="match status" value="1"/>
</dbReference>
<dbReference type="Pfam" id="PF00990">
    <property type="entry name" value="GGDEF"/>
    <property type="match status" value="1"/>
</dbReference>
<dbReference type="InterPro" id="IPR029016">
    <property type="entry name" value="GAF-like_dom_sf"/>
</dbReference>
<evidence type="ECO:0000259" key="3">
    <source>
        <dbReference type="PROSITE" id="PS50011"/>
    </source>
</evidence>
<comment type="subcellular location">
    <subcellularLocation>
        <location evidence="1">Membrane</location>
        <topology evidence="1">Single-pass membrane protein</topology>
    </subcellularLocation>
</comment>
<feature type="domain" description="GGDEF" evidence="4">
    <location>
        <begin position="1610"/>
        <end position="1742"/>
    </location>
</feature>
<dbReference type="Pfam" id="PF01590">
    <property type="entry name" value="GAF"/>
    <property type="match status" value="1"/>
</dbReference>
<sequence>MALKLLHPGRADEINTQAGMVTTPPTQELTILRREAALMAAVGHPGLPRIYEVGQLGDRPYLILDLVEGRPLSDVLVDGPLRPVQAIRLVMDIGEVLAAMHRTGLVHRDITPHNIMVVGDGGAKLIDFGLAIQLASRDQARVGTLAYTAPEQSGMLTRPVDLRSDLYALGVVLYECVTGEPPFIAEDPVALLRMHAAVTPPELPPELLRACPTIAAIVNKLLAKDPDDRYANDDDLVADLRQLAADPKAVFEPGRRRSPGPDARGPLAGRDGELARLAACWMEARGGNGGVCVVRGESGSGKSRLVAELVAAARADGAFVLSGKSAIDDSRPLAALRRAVDDAVRALATVADETRVVWNAGLRAAAGSAGSLLSDLSPALGDLLGSEPDNPDDAAQRTDQFADAVVKFVVELARATTGGMILHLDDVQWLDCGTREIIARLAAVANEVPLLIVCTGRDDPASGAATDDFRMALGDTISLELTLPPLDERGVADLVVGHFPGIDPAADLIRQLATRTGGNPFVSLEYLRSVIDAGLLWPAWGTWMLDQEKLGALELPGDALSLVLARVDTLTAESRRLLMSAALIGDQFRPDLLATVCGTDLGVSLAALEEAASRHLVTWFPGGRYVFVHDRVREALIDDLASPARRALHRRIADVLAPTVAGASAAEPSDVYAVAHHYMNSDQMNSDQADVIPQVFAACVDAGRLAIAEHAPAAAIPFLEHAAETGNPLDGAFLRLLATALQRDGRYDQAQERLEQALSVEASALDRAAILAQLADVHRATWHDSEAFTAANQALAELGVWVPRNPLLALGLMLGASAKGLFVVATGIGFGTSRARRRERHALISSLHYVCAYAGFTGLRPGLFAVHAMRGLSAGSRLGLSAEYARTLVLAGFAAAVMRLWPLSDWLFRRFQVTAANLNDPRVLAFGQHFQAAAYYMGDRDGGAALIRSLDDNQRWLDPGLVDDGVASICWEAVVEGRTRFARSWYAHALQQRSNDANVADQVSPTSMIAVAAFTLSAVGRAAEAGAELRRARKLVDRHGSVGHRVNLLCAEMVAWHEQGEIGEPFDQTVAEFQSLRIKPLLAFRQYRVFWMHQALGRVAQYGAASKKQKAERRAAAHRAVRQLRLVANTALLRGAARLARAQLHLIEGRPRRCLNTLARIRPLEPDAPLLAFETAQTRARAMAALGHNVEATRQAKYAEAIAVEEGWPHRIRRIRAEFDVQGGFDGSRVVGRASSGTIEHMRLQAVLAVSRAAAQAVDHDSLVRIALDETIRILMADRALLFLFETSTGGDGDPGALSPYLGRDANGQDVQTFVQYSTTLVDQVAATGEPIVVTGTEEGAALGSQSAVIHGLRSILVAPLRLDGQMRGVFYLDSQIAKGVFTAEDLETLTAITDHIGASMETARAAQLEASMQMTRRQRDLAEMLHETLRDMSATLEPDEVLHRLLGHLAKVTSPQDTCLLTSANEGLRALVAARDGAPPRTLTLPDDPALRRLLEAEQPVALTPAELPASIRAYLEPVASAIVLPLATRSARLGTLLLATPDEHAYTEAEIKVATALVGQGAAAYEDATLFAKVQTLAAVDELTGVPNRRRFFDAAERTLAAARGIGQPATAMMIDIDNFKRINDRYGHPTGDDVIRAVADRLATSIRATDILARYGGDEFAVLLPNTELDAGMQVAEWLLAAAGDRPTNTRSGLIPATISIGVAACRFDDDLPTLLAVADNALYDAKQAGRDRAHCAQR</sequence>
<dbReference type="SUPFAM" id="SSF52540">
    <property type="entry name" value="P-loop containing nucleoside triphosphate hydrolases"/>
    <property type="match status" value="1"/>
</dbReference>
<evidence type="ECO:0000259" key="4">
    <source>
        <dbReference type="PROSITE" id="PS50887"/>
    </source>
</evidence>
<dbReference type="GO" id="GO:0005524">
    <property type="term" value="F:ATP binding"/>
    <property type="evidence" value="ECO:0007669"/>
    <property type="project" value="InterPro"/>
</dbReference>
<dbReference type="InterPro" id="IPR000160">
    <property type="entry name" value="GGDEF_dom"/>
</dbReference>
<dbReference type="Gene3D" id="3.30.70.270">
    <property type="match status" value="1"/>
</dbReference>
<evidence type="ECO:0000256" key="2">
    <source>
        <dbReference type="SAM" id="Phobius"/>
    </source>
</evidence>
<evidence type="ECO:0000256" key="1">
    <source>
        <dbReference type="ARBA" id="ARBA00004167"/>
    </source>
</evidence>
<accession>A0A1H3USN2</accession>
<keyword evidence="2" id="KW-1133">Transmembrane helix</keyword>
<gene>
    <name evidence="5" type="ORF">SAMN05421684_7999</name>
</gene>
<dbReference type="Pfam" id="PF00069">
    <property type="entry name" value="Pkinase"/>
    <property type="match status" value="1"/>
</dbReference>
<dbReference type="SUPFAM" id="SSF48452">
    <property type="entry name" value="TPR-like"/>
    <property type="match status" value="1"/>
</dbReference>
<dbReference type="GO" id="GO:0004672">
    <property type="term" value="F:protein kinase activity"/>
    <property type="evidence" value="ECO:0007669"/>
    <property type="project" value="InterPro"/>
</dbReference>
<dbReference type="Pfam" id="PF13191">
    <property type="entry name" value="AAA_16"/>
    <property type="match status" value="1"/>
</dbReference>
<dbReference type="GO" id="GO:0043709">
    <property type="term" value="P:cell adhesion involved in single-species biofilm formation"/>
    <property type="evidence" value="ECO:0007669"/>
    <property type="project" value="TreeGrafter"/>
</dbReference>
<dbReference type="InterPro" id="IPR011990">
    <property type="entry name" value="TPR-like_helical_dom_sf"/>
</dbReference>
<dbReference type="EMBL" id="FNQB01000005">
    <property type="protein sequence ID" value="SDZ65338.1"/>
    <property type="molecule type" value="Genomic_DNA"/>
</dbReference>
<dbReference type="InterPro" id="IPR011009">
    <property type="entry name" value="Kinase-like_dom_sf"/>
</dbReference>
<dbReference type="InterPro" id="IPR029787">
    <property type="entry name" value="Nucleotide_cyclase"/>
</dbReference>
<dbReference type="FunFam" id="3.30.70.270:FF:000001">
    <property type="entry name" value="Diguanylate cyclase domain protein"/>
    <property type="match status" value="1"/>
</dbReference>
<dbReference type="InterPro" id="IPR041664">
    <property type="entry name" value="AAA_16"/>
</dbReference>
<feature type="transmembrane region" description="Helical" evidence="2">
    <location>
        <begin position="807"/>
        <end position="830"/>
    </location>
</feature>
<dbReference type="GO" id="GO:0052621">
    <property type="term" value="F:diguanylate cyclase activity"/>
    <property type="evidence" value="ECO:0007669"/>
    <property type="project" value="TreeGrafter"/>
</dbReference>
<dbReference type="SUPFAM" id="SSF55073">
    <property type="entry name" value="Nucleotide cyclase"/>
    <property type="match status" value="1"/>
</dbReference>
<evidence type="ECO:0000313" key="5">
    <source>
        <dbReference type="EMBL" id="SDZ65338.1"/>
    </source>
</evidence>
<dbReference type="InterPro" id="IPR000719">
    <property type="entry name" value="Prot_kinase_dom"/>
</dbReference>
<dbReference type="InterPro" id="IPR050469">
    <property type="entry name" value="Diguanylate_Cyclase"/>
</dbReference>
<dbReference type="Gene3D" id="3.30.450.40">
    <property type="match status" value="2"/>
</dbReference>
<dbReference type="Proteomes" id="UP000199632">
    <property type="component" value="Unassembled WGS sequence"/>
</dbReference>
<dbReference type="PROSITE" id="PS50011">
    <property type="entry name" value="PROTEIN_KINASE_DOM"/>
    <property type="match status" value="1"/>
</dbReference>
<dbReference type="PANTHER" id="PTHR45138">
    <property type="entry name" value="REGULATORY COMPONENTS OF SENSORY TRANSDUCTION SYSTEM"/>
    <property type="match status" value="1"/>
</dbReference>
<dbReference type="Gene3D" id="1.10.510.10">
    <property type="entry name" value="Transferase(Phosphotransferase) domain 1"/>
    <property type="match status" value="1"/>
</dbReference>
<dbReference type="CDD" id="cd01949">
    <property type="entry name" value="GGDEF"/>
    <property type="match status" value="1"/>
</dbReference>
<dbReference type="SUPFAM" id="SSF55781">
    <property type="entry name" value="GAF domain-like"/>
    <property type="match status" value="2"/>
</dbReference>
<dbReference type="SUPFAM" id="SSF56112">
    <property type="entry name" value="Protein kinase-like (PK-like)"/>
    <property type="match status" value="1"/>
</dbReference>
<dbReference type="Gene3D" id="1.25.40.10">
    <property type="entry name" value="Tetratricopeptide repeat domain"/>
    <property type="match status" value="1"/>
</dbReference>
<keyword evidence="2" id="KW-0812">Transmembrane</keyword>
<dbReference type="PROSITE" id="PS50887">
    <property type="entry name" value="GGDEF"/>
    <property type="match status" value="1"/>
</dbReference>
<dbReference type="GO" id="GO:0005886">
    <property type="term" value="C:plasma membrane"/>
    <property type="evidence" value="ECO:0007669"/>
    <property type="project" value="TreeGrafter"/>
</dbReference>
<dbReference type="SMART" id="SM00065">
    <property type="entry name" value="GAF"/>
    <property type="match status" value="2"/>
</dbReference>
<dbReference type="InterPro" id="IPR043128">
    <property type="entry name" value="Rev_trsase/Diguanyl_cyclase"/>
</dbReference>
<reference evidence="6" key="1">
    <citation type="submission" date="2016-10" db="EMBL/GenBank/DDBJ databases">
        <authorList>
            <person name="Varghese N."/>
            <person name="Submissions S."/>
        </authorList>
    </citation>
    <scope>NUCLEOTIDE SEQUENCE [LARGE SCALE GENOMIC DNA]</scope>
    <source>
        <strain evidence="6">DSM 44718</strain>
    </source>
</reference>
<protein>
    <submittedName>
        <fullName evidence="5">Diguanylate cyclase (GGDEF) domain-containing protein</fullName>
    </submittedName>
</protein>
<feature type="transmembrane region" description="Helical" evidence="2">
    <location>
        <begin position="842"/>
        <end position="864"/>
    </location>
</feature>